<gene>
    <name evidence="1" type="ORF">L6164_006519</name>
</gene>
<dbReference type="EMBL" id="CM039428">
    <property type="protein sequence ID" value="KAI4352247.1"/>
    <property type="molecule type" value="Genomic_DNA"/>
</dbReference>
<keyword evidence="2" id="KW-1185">Reference proteome</keyword>
<reference evidence="1 2" key="1">
    <citation type="journal article" date="2022" name="DNA Res.">
        <title>Chromosomal-level genome assembly of the orchid tree Bauhinia variegata (Leguminosae; Cercidoideae) supports the allotetraploid origin hypothesis of Bauhinia.</title>
        <authorList>
            <person name="Zhong Y."/>
            <person name="Chen Y."/>
            <person name="Zheng D."/>
            <person name="Pang J."/>
            <person name="Liu Y."/>
            <person name="Luo S."/>
            <person name="Meng S."/>
            <person name="Qian L."/>
            <person name="Wei D."/>
            <person name="Dai S."/>
            <person name="Zhou R."/>
        </authorList>
    </citation>
    <scope>NUCLEOTIDE SEQUENCE [LARGE SCALE GENOMIC DNA]</scope>
    <source>
        <strain evidence="1">BV-YZ2020</strain>
    </source>
</reference>
<name>A0ACB9PWR8_BAUVA</name>
<accession>A0ACB9PWR8</accession>
<sequence>MVHVQASKLTLPNPSLSSPHITSILFESNSLSLALMHSDSSFSLYPSFSPISSSLPSPQMQIPSPSSSSTFLLLQSSNPDSTSRVLFVVSGPHRAGSEVLLRFYILQKSKLFARAQVVCTQKDLRFEQKLGVLVNVKHGVSIKLAGSINYFAMHSVSSSKIWVFAVKMEADDEGDDSVIVKLMRCAVIECEKPVWSVSISFGFLLLGEENGVRVFSLRRLVKGRVKKVKNSKIEGRGLPLPNGVIANDSGKHAVRVRGGKQYGVEGISEVICNVDVEGKVEKHLSGISLGPGYGAMQVKPTHVRFRQDDKDGGACFVVMKRINVETKSMRKVLTSVKAISIQALSQRMFLILDSAGDLHLLCLSSSGIGSDIVGHIRQLPHIIQVQNLAVLPDSSKKSQTVWISDGYQSVHMLATMDTDYALNAPDGSDGDEKLLPLQVIEVLFSSEKIQDVISLASNAILILGQGSLYAYAIS</sequence>
<evidence type="ECO:0000313" key="2">
    <source>
        <dbReference type="Proteomes" id="UP000828941"/>
    </source>
</evidence>
<proteinExistence type="predicted"/>
<protein>
    <submittedName>
        <fullName evidence="1">Uncharacterized protein</fullName>
    </submittedName>
</protein>
<organism evidence="1 2">
    <name type="scientific">Bauhinia variegata</name>
    <name type="common">Purple orchid tree</name>
    <name type="synonym">Phanera variegata</name>
    <dbReference type="NCBI Taxonomy" id="167791"/>
    <lineage>
        <taxon>Eukaryota</taxon>
        <taxon>Viridiplantae</taxon>
        <taxon>Streptophyta</taxon>
        <taxon>Embryophyta</taxon>
        <taxon>Tracheophyta</taxon>
        <taxon>Spermatophyta</taxon>
        <taxon>Magnoliopsida</taxon>
        <taxon>eudicotyledons</taxon>
        <taxon>Gunneridae</taxon>
        <taxon>Pentapetalae</taxon>
        <taxon>rosids</taxon>
        <taxon>fabids</taxon>
        <taxon>Fabales</taxon>
        <taxon>Fabaceae</taxon>
        <taxon>Cercidoideae</taxon>
        <taxon>Cercideae</taxon>
        <taxon>Bauhiniinae</taxon>
        <taxon>Bauhinia</taxon>
    </lineage>
</organism>
<comment type="caution">
    <text evidence="1">The sequence shown here is derived from an EMBL/GenBank/DDBJ whole genome shotgun (WGS) entry which is preliminary data.</text>
</comment>
<dbReference type="Proteomes" id="UP000828941">
    <property type="component" value="Chromosome 3"/>
</dbReference>
<evidence type="ECO:0000313" key="1">
    <source>
        <dbReference type="EMBL" id="KAI4352247.1"/>
    </source>
</evidence>